<dbReference type="Proteomes" id="UP001500837">
    <property type="component" value="Unassembled WGS sequence"/>
</dbReference>
<evidence type="ECO:0008006" key="3">
    <source>
        <dbReference type="Google" id="ProtNLM"/>
    </source>
</evidence>
<organism evidence="1 2">
    <name type="scientific">Halarchaeum salinum</name>
    <dbReference type="NCBI Taxonomy" id="489912"/>
    <lineage>
        <taxon>Archaea</taxon>
        <taxon>Methanobacteriati</taxon>
        <taxon>Methanobacteriota</taxon>
        <taxon>Stenosarchaea group</taxon>
        <taxon>Halobacteria</taxon>
        <taxon>Halobacteriales</taxon>
        <taxon>Halobacteriaceae</taxon>
    </lineage>
</organism>
<sequence>MGHQSGELSVLHRPLKSVRNSYSDMAVDLTERVQELADARGVPESKILEQALERGVEDLWVDLVLTQYLDGEIDREKAIELVGRDRVKRADREAKAVKDDVRWGLNA</sequence>
<dbReference type="EMBL" id="BAAABL010000032">
    <property type="protein sequence ID" value="GAA0294426.1"/>
    <property type="molecule type" value="Genomic_DNA"/>
</dbReference>
<evidence type="ECO:0000313" key="2">
    <source>
        <dbReference type="Proteomes" id="UP001500837"/>
    </source>
</evidence>
<name>A0AAV3S4X4_9EURY</name>
<dbReference type="GO" id="GO:0006355">
    <property type="term" value="P:regulation of DNA-templated transcription"/>
    <property type="evidence" value="ECO:0007669"/>
    <property type="project" value="InterPro"/>
</dbReference>
<evidence type="ECO:0000313" key="1">
    <source>
        <dbReference type="EMBL" id="GAA0294426.1"/>
    </source>
</evidence>
<gene>
    <name evidence="1" type="ORF">GCM10009066_06130</name>
</gene>
<keyword evidence="2" id="KW-1185">Reference proteome</keyword>
<reference evidence="1 2" key="1">
    <citation type="journal article" date="2019" name="Int. J. Syst. Evol. Microbiol.">
        <title>The Global Catalogue of Microorganisms (GCM) 10K type strain sequencing project: providing services to taxonomists for standard genome sequencing and annotation.</title>
        <authorList>
            <consortium name="The Broad Institute Genomics Platform"/>
            <consortium name="The Broad Institute Genome Sequencing Center for Infectious Disease"/>
            <person name="Wu L."/>
            <person name="Ma J."/>
        </authorList>
    </citation>
    <scope>NUCLEOTIDE SEQUENCE [LARGE SCALE GENOMIC DNA]</scope>
    <source>
        <strain evidence="1 2">JCM 16330</strain>
    </source>
</reference>
<protein>
    <recommendedName>
        <fullName evidence="3">Ribbon-helix-helix protein CopG domain-containing protein</fullName>
    </recommendedName>
</protein>
<proteinExistence type="predicted"/>
<comment type="caution">
    <text evidence="1">The sequence shown here is derived from an EMBL/GenBank/DDBJ whole genome shotgun (WGS) entry which is preliminary data.</text>
</comment>
<accession>A0AAV3S4X4</accession>
<dbReference type="AlphaFoldDB" id="A0AAV3S4X4"/>